<dbReference type="Gene3D" id="3.40.50.300">
    <property type="entry name" value="P-loop containing nucleotide triphosphate hydrolases"/>
    <property type="match status" value="1"/>
</dbReference>
<dbReference type="InterPro" id="IPR027417">
    <property type="entry name" value="P-loop_NTPase"/>
</dbReference>
<protein>
    <submittedName>
        <fullName evidence="9">Heme exporter protein A</fullName>
    </submittedName>
</protein>
<evidence type="ECO:0000256" key="5">
    <source>
        <dbReference type="ARBA" id="ARBA00022840"/>
    </source>
</evidence>
<dbReference type="InterPro" id="IPR003593">
    <property type="entry name" value="AAA+_ATPase"/>
</dbReference>
<dbReference type="InterPro" id="IPR005895">
    <property type="entry name" value="ABC_transptr_haem_export_CcmA"/>
</dbReference>
<dbReference type="InterPro" id="IPR003439">
    <property type="entry name" value="ABC_transporter-like_ATP-bd"/>
</dbReference>
<feature type="domain" description="ABC transporter" evidence="8">
    <location>
        <begin position="2"/>
        <end position="203"/>
    </location>
</feature>
<dbReference type="PROSITE" id="PS00211">
    <property type="entry name" value="ABC_TRANSPORTER_1"/>
    <property type="match status" value="1"/>
</dbReference>
<dbReference type="AlphaFoldDB" id="A0A5C1E4R5"/>
<dbReference type="PROSITE" id="PS50893">
    <property type="entry name" value="ABC_TRANSPORTER_2"/>
    <property type="match status" value="1"/>
</dbReference>
<dbReference type="PANTHER" id="PTHR43499:SF1">
    <property type="entry name" value="ABC TRANSPORTER I FAMILY MEMBER 1"/>
    <property type="match status" value="1"/>
</dbReference>
<sequence>MLEATNLECVRGDRRLFAGVGFRLDAGELLHVSGHNGAGKTTLLRTLVGLTHAVAGEIRWQGQPVGKLGEDYRAQLCYLGHGNGIKEELTPLENLSLSARVAALAHDEERDFQALAEVGLASRADLPCRVLSQGQKRRVALARLIRDQRPLWVLDEPFVALDVKAVSWLAGRIGAHVAGGGLAVMTTHQPVSVPGATVRELWLGERGDV</sequence>
<evidence type="ECO:0000256" key="3">
    <source>
        <dbReference type="ARBA" id="ARBA00022741"/>
    </source>
</evidence>
<evidence type="ECO:0000259" key="8">
    <source>
        <dbReference type="PROSITE" id="PS50893"/>
    </source>
</evidence>
<dbReference type="GO" id="GO:0016887">
    <property type="term" value="F:ATP hydrolysis activity"/>
    <property type="evidence" value="ECO:0007669"/>
    <property type="project" value="InterPro"/>
</dbReference>
<organism evidence="9 10">
    <name type="scientific">Oryzomicrobium terrae</name>
    <dbReference type="NCBI Taxonomy" id="1735038"/>
    <lineage>
        <taxon>Bacteria</taxon>
        <taxon>Pseudomonadati</taxon>
        <taxon>Pseudomonadota</taxon>
        <taxon>Betaproteobacteria</taxon>
        <taxon>Rhodocyclales</taxon>
        <taxon>Rhodocyclaceae</taxon>
        <taxon>Oryzomicrobium</taxon>
    </lineage>
</organism>
<dbReference type="SMART" id="SM00382">
    <property type="entry name" value="AAA"/>
    <property type="match status" value="1"/>
</dbReference>
<keyword evidence="7" id="KW-0472">Membrane</keyword>
<evidence type="ECO:0000256" key="4">
    <source>
        <dbReference type="ARBA" id="ARBA00022748"/>
    </source>
</evidence>
<keyword evidence="2" id="KW-1003">Cell membrane</keyword>
<dbReference type="PANTHER" id="PTHR43499">
    <property type="entry name" value="ABC TRANSPORTER I FAMILY MEMBER 1"/>
    <property type="match status" value="1"/>
</dbReference>
<keyword evidence="3" id="KW-0547">Nucleotide-binding</keyword>
<evidence type="ECO:0000256" key="1">
    <source>
        <dbReference type="ARBA" id="ARBA00022448"/>
    </source>
</evidence>
<keyword evidence="1" id="KW-0813">Transport</keyword>
<evidence type="ECO:0000256" key="6">
    <source>
        <dbReference type="ARBA" id="ARBA00022967"/>
    </source>
</evidence>
<dbReference type="GO" id="GO:0017004">
    <property type="term" value="P:cytochrome complex assembly"/>
    <property type="evidence" value="ECO:0007669"/>
    <property type="project" value="UniProtKB-KW"/>
</dbReference>
<evidence type="ECO:0000256" key="2">
    <source>
        <dbReference type="ARBA" id="ARBA00022475"/>
    </source>
</evidence>
<accession>A0A5C1E4R5</accession>
<dbReference type="KEGG" id="otr:OTERR_02190"/>
<dbReference type="EMBL" id="CP022579">
    <property type="protein sequence ID" value="QEL63695.1"/>
    <property type="molecule type" value="Genomic_DNA"/>
</dbReference>
<reference evidence="9 10" key="1">
    <citation type="submission" date="2017-07" db="EMBL/GenBank/DDBJ databases">
        <title>Complete genome sequence of Oryzomicrobium terrae TPP412.</title>
        <authorList>
            <person name="Chiu L.-W."/>
            <person name="Lo K.-J."/>
            <person name="Tsai Y.-M."/>
            <person name="Lin S.-S."/>
            <person name="Kuo C.-H."/>
            <person name="Liu C.-T."/>
        </authorList>
    </citation>
    <scope>NUCLEOTIDE SEQUENCE [LARGE SCALE GENOMIC DNA]</scope>
    <source>
        <strain evidence="9 10">TPP412</strain>
    </source>
</reference>
<dbReference type="Pfam" id="PF00005">
    <property type="entry name" value="ABC_tran"/>
    <property type="match status" value="1"/>
</dbReference>
<dbReference type="GO" id="GO:0022857">
    <property type="term" value="F:transmembrane transporter activity"/>
    <property type="evidence" value="ECO:0007669"/>
    <property type="project" value="InterPro"/>
</dbReference>
<dbReference type="InterPro" id="IPR017871">
    <property type="entry name" value="ABC_transporter-like_CS"/>
</dbReference>
<dbReference type="GO" id="GO:0005524">
    <property type="term" value="F:ATP binding"/>
    <property type="evidence" value="ECO:0007669"/>
    <property type="project" value="UniProtKB-KW"/>
</dbReference>
<dbReference type="RefSeq" id="WP_149424592.1">
    <property type="nucleotide sequence ID" value="NZ_CP022579.1"/>
</dbReference>
<evidence type="ECO:0000313" key="10">
    <source>
        <dbReference type="Proteomes" id="UP000323671"/>
    </source>
</evidence>
<dbReference type="NCBIfam" id="NF010061">
    <property type="entry name" value="PRK13538.1"/>
    <property type="match status" value="1"/>
</dbReference>
<dbReference type="NCBIfam" id="TIGR01189">
    <property type="entry name" value="ccmA"/>
    <property type="match status" value="1"/>
</dbReference>
<evidence type="ECO:0000256" key="7">
    <source>
        <dbReference type="ARBA" id="ARBA00023136"/>
    </source>
</evidence>
<keyword evidence="5" id="KW-0067">ATP-binding</keyword>
<gene>
    <name evidence="9" type="primary">ccmA</name>
    <name evidence="9" type="ORF">OTERR_02190</name>
</gene>
<keyword evidence="6" id="KW-1278">Translocase</keyword>
<name>A0A5C1E4R5_9RHOO</name>
<keyword evidence="4" id="KW-0201">Cytochrome c-type biogenesis</keyword>
<evidence type="ECO:0000313" key="9">
    <source>
        <dbReference type="EMBL" id="QEL63695.1"/>
    </source>
</evidence>
<keyword evidence="10" id="KW-1185">Reference proteome</keyword>
<dbReference type="Proteomes" id="UP000323671">
    <property type="component" value="Chromosome"/>
</dbReference>
<proteinExistence type="predicted"/>
<dbReference type="SUPFAM" id="SSF52540">
    <property type="entry name" value="P-loop containing nucleoside triphosphate hydrolases"/>
    <property type="match status" value="1"/>
</dbReference>